<dbReference type="Pfam" id="PF06051">
    <property type="entry name" value="DUF928"/>
    <property type="match status" value="1"/>
</dbReference>
<accession>A0AAU8JNN5</accession>
<dbReference type="InterPro" id="IPR010328">
    <property type="entry name" value="DUF928"/>
</dbReference>
<name>A0AAU8JNN5_9CYAN</name>
<protein>
    <submittedName>
        <fullName evidence="1">DUF928 domain-containing protein</fullName>
    </submittedName>
</protein>
<organism evidence="1">
    <name type="scientific">Planktothricoides raciborskii GIHE-MW2</name>
    <dbReference type="NCBI Taxonomy" id="2792601"/>
    <lineage>
        <taxon>Bacteria</taxon>
        <taxon>Bacillati</taxon>
        <taxon>Cyanobacteriota</taxon>
        <taxon>Cyanophyceae</taxon>
        <taxon>Oscillatoriophycideae</taxon>
        <taxon>Oscillatoriales</taxon>
        <taxon>Oscillatoriaceae</taxon>
        <taxon>Planktothricoides</taxon>
    </lineage>
</organism>
<sequence>MSQRKNGLKKLAGLFLYPALINCFGLLPYQAAKSEPVDFQISQWGGGGGGGWPQPAYRGAPARTIGGGTRGDGCISEDLPKPSALIPTNNVWTTLSDRPKFFWYVPSTKAKTAEFVVLDQNGEEVYSKMLDLSQVKTGTIIEENLPPDVSLETGEVYTWQLSIVCNPQRRSGDVYLEGWVESLDLEADQLNQLQTNLKQAGEDSWKQAEVYLNAGIYNELVSLLAQNRCDYQNEWQELLNWMGLEAQVGTDTIAQCAVQNN</sequence>
<gene>
    <name evidence="1" type="ORF">ABWT76_002889</name>
</gene>
<evidence type="ECO:0000313" key="1">
    <source>
        <dbReference type="EMBL" id="XCM39923.1"/>
    </source>
</evidence>
<reference evidence="1" key="1">
    <citation type="submission" date="2024-07" db="EMBL/GenBank/DDBJ databases">
        <authorList>
            <person name="Kim Y.J."/>
            <person name="Jeong J.Y."/>
        </authorList>
    </citation>
    <scope>NUCLEOTIDE SEQUENCE</scope>
    <source>
        <strain evidence="1">GIHE-MW2</strain>
    </source>
</reference>
<dbReference type="RefSeq" id="WP_054464938.1">
    <property type="nucleotide sequence ID" value="NZ_CP159837.1"/>
</dbReference>
<dbReference type="AlphaFoldDB" id="A0AAU8JNN5"/>
<dbReference type="EMBL" id="CP159837">
    <property type="protein sequence ID" value="XCM39923.1"/>
    <property type="molecule type" value="Genomic_DNA"/>
</dbReference>
<proteinExistence type="predicted"/>